<dbReference type="EMBL" id="LNIX01000027">
    <property type="protein sequence ID" value="OXA42177.1"/>
    <property type="molecule type" value="Genomic_DNA"/>
</dbReference>
<evidence type="ECO:0000313" key="3">
    <source>
        <dbReference type="Proteomes" id="UP000198287"/>
    </source>
</evidence>
<evidence type="ECO:0000256" key="1">
    <source>
        <dbReference type="SAM" id="MobiDB-lite"/>
    </source>
</evidence>
<dbReference type="InterPro" id="IPR044925">
    <property type="entry name" value="His-Me_finger_sf"/>
</dbReference>
<evidence type="ECO:0008006" key="4">
    <source>
        <dbReference type="Google" id="ProtNLM"/>
    </source>
</evidence>
<dbReference type="AlphaFoldDB" id="A0A226DBS5"/>
<feature type="region of interest" description="Disordered" evidence="1">
    <location>
        <begin position="377"/>
        <end position="399"/>
    </location>
</feature>
<evidence type="ECO:0000313" key="2">
    <source>
        <dbReference type="EMBL" id="OXA42177.1"/>
    </source>
</evidence>
<reference evidence="2 3" key="1">
    <citation type="submission" date="2015-12" db="EMBL/GenBank/DDBJ databases">
        <title>The genome of Folsomia candida.</title>
        <authorList>
            <person name="Faddeeva A."/>
            <person name="Derks M.F."/>
            <person name="Anvar Y."/>
            <person name="Smit S."/>
            <person name="Van Straalen N."/>
            <person name="Roelofs D."/>
        </authorList>
    </citation>
    <scope>NUCLEOTIDE SEQUENCE [LARGE SCALE GENOMIC DNA]</scope>
    <source>
        <strain evidence="2 3">VU population</strain>
        <tissue evidence="2">Whole body</tissue>
    </source>
</reference>
<accession>A0A226DBS5</accession>
<dbReference type="OrthoDB" id="414982at2759"/>
<proteinExistence type="predicted"/>
<dbReference type="Pfam" id="PF02945">
    <property type="entry name" value="Endonuclease_7"/>
    <property type="match status" value="1"/>
</dbReference>
<protein>
    <recommendedName>
        <fullName evidence="4">C2H2-type domain-containing protein</fullName>
    </recommendedName>
</protein>
<dbReference type="Gene3D" id="3.40.1800.10">
    <property type="entry name" value="His-Me finger endonucleases"/>
    <property type="match status" value="1"/>
</dbReference>
<dbReference type="SUPFAM" id="SSF54060">
    <property type="entry name" value="His-Me finger endonucleases"/>
    <property type="match status" value="1"/>
</dbReference>
<keyword evidence="3" id="KW-1185">Reference proteome</keyword>
<dbReference type="Proteomes" id="UP000198287">
    <property type="component" value="Unassembled WGS sequence"/>
</dbReference>
<organism evidence="2 3">
    <name type="scientific">Folsomia candida</name>
    <name type="common">Springtail</name>
    <dbReference type="NCBI Taxonomy" id="158441"/>
    <lineage>
        <taxon>Eukaryota</taxon>
        <taxon>Metazoa</taxon>
        <taxon>Ecdysozoa</taxon>
        <taxon>Arthropoda</taxon>
        <taxon>Hexapoda</taxon>
        <taxon>Collembola</taxon>
        <taxon>Entomobryomorpha</taxon>
        <taxon>Isotomoidea</taxon>
        <taxon>Isotomidae</taxon>
        <taxon>Proisotominae</taxon>
        <taxon>Folsomia</taxon>
    </lineage>
</organism>
<comment type="caution">
    <text evidence="2">The sequence shown here is derived from an EMBL/GenBank/DDBJ whole genome shotgun (WGS) entry which is preliminary data.</text>
</comment>
<gene>
    <name evidence="2" type="ORF">Fcan01_23276</name>
</gene>
<sequence>MRHCDLLLLKQPILQHGQEMPTSFLDVQYRQYRYHYCLIMTLPISYASAGGHHRKQVCQFCFGTYSNLARHQEHFKCYEEIPFKIYFKFHYCPTPETYTSDVYPADLTYTSIHNNLEVCGYSLCVVGAHNQLKNQLLYTDSHFGNNAIEFFLKRIFELVEEIRERVLQIKCPIVMTSLQELEHKLSINCPICTVEFSAAFPKVADHDKITGAFRHTLCRNCNSLIRIKPTPIVIGHGIARKELHNILTSLKSEWVSKAKIVMKTEHEILLLELMGVRFLDFQFFLDAPLEQLVTRHLSANPVENWPSRCPLLFEFYKGKEEHLHTLIPSLSYPWAFYTGPESLELELCTGPIFKNPARPEPYWKKPGPPGPTGFFWKKSPARPKPYWKKPSPPGPIGLF</sequence>
<feature type="compositionally biased region" description="Pro residues" evidence="1">
    <location>
        <begin position="390"/>
        <end position="399"/>
    </location>
</feature>
<name>A0A226DBS5_FOLCA</name>
<dbReference type="InterPro" id="IPR004211">
    <property type="entry name" value="Endonuclease_7"/>
</dbReference>
<dbReference type="InterPro" id="IPR038563">
    <property type="entry name" value="Endonuclease_7_sf"/>
</dbReference>